<dbReference type="GO" id="GO:0032465">
    <property type="term" value="P:regulation of cytokinesis"/>
    <property type="evidence" value="ECO:0007669"/>
    <property type="project" value="TreeGrafter"/>
</dbReference>
<organism evidence="1 2">
    <name type="scientific">Oopsacas minuta</name>
    <dbReference type="NCBI Taxonomy" id="111878"/>
    <lineage>
        <taxon>Eukaryota</taxon>
        <taxon>Metazoa</taxon>
        <taxon>Porifera</taxon>
        <taxon>Hexactinellida</taxon>
        <taxon>Hexasterophora</taxon>
        <taxon>Lyssacinosida</taxon>
        <taxon>Leucopsacidae</taxon>
        <taxon>Oopsacas</taxon>
    </lineage>
</organism>
<dbReference type="GO" id="GO:0000281">
    <property type="term" value="P:mitotic cytokinesis"/>
    <property type="evidence" value="ECO:0007669"/>
    <property type="project" value="InterPro"/>
</dbReference>
<dbReference type="PANTHER" id="PTHR46591">
    <property type="entry name" value="ZINC FINGER FYVE DOMAIN-CONTAINING PROTEIN 26"/>
    <property type="match status" value="1"/>
</dbReference>
<dbReference type="Proteomes" id="UP001165289">
    <property type="component" value="Unassembled WGS sequence"/>
</dbReference>
<dbReference type="GO" id="GO:0005813">
    <property type="term" value="C:centrosome"/>
    <property type="evidence" value="ECO:0007669"/>
    <property type="project" value="TreeGrafter"/>
</dbReference>
<dbReference type="GO" id="GO:0000724">
    <property type="term" value="P:double-strand break repair via homologous recombination"/>
    <property type="evidence" value="ECO:0007669"/>
    <property type="project" value="InterPro"/>
</dbReference>
<reference evidence="1 2" key="1">
    <citation type="journal article" date="2023" name="BMC Biol.">
        <title>The compact genome of the sponge Oopsacas minuta (Hexactinellida) is lacking key metazoan core genes.</title>
        <authorList>
            <person name="Santini S."/>
            <person name="Schenkelaars Q."/>
            <person name="Jourda C."/>
            <person name="Duchesne M."/>
            <person name="Belahbib H."/>
            <person name="Rocher C."/>
            <person name="Selva M."/>
            <person name="Riesgo A."/>
            <person name="Vervoort M."/>
            <person name="Leys S.P."/>
            <person name="Kodjabachian L."/>
            <person name="Le Bivic A."/>
            <person name="Borchiellini C."/>
            <person name="Claverie J.M."/>
            <person name="Renard E."/>
        </authorList>
    </citation>
    <scope>NUCLEOTIDE SEQUENCE [LARGE SCALE GENOMIC DNA]</scope>
    <source>
        <strain evidence="1">SPO-2</strain>
    </source>
</reference>
<dbReference type="PANTHER" id="PTHR46591:SF1">
    <property type="entry name" value="ZINC FINGER FYVE DOMAIN-CONTAINING PROTEIN 26"/>
    <property type="match status" value="1"/>
</dbReference>
<protein>
    <submittedName>
        <fullName evidence="1">Zinc finger FYVE domain-containing protein 26</fullName>
    </submittedName>
</protein>
<evidence type="ECO:0000313" key="2">
    <source>
        <dbReference type="Proteomes" id="UP001165289"/>
    </source>
</evidence>
<comment type="caution">
    <text evidence="1">The sequence shown here is derived from an EMBL/GenBank/DDBJ whole genome shotgun (WGS) entry which is preliminary data.</text>
</comment>
<sequence length="793" mass="92087">MINYKSHLLDLQFKILKLHALDESFIASKGLRTLTYTSNKRDRFRDFALKQTDTRLVFVIGNCILGNIKAKILNKENLQDVLTTSTTAFCSINIEPRPQTAKDVRIVRIAEFLTWYASHFNTKRELSYEHKRDLIILNLQPFLPKSLQAMIKNSLEIIPHIWRFGFFTQCVGTNLLEVSTTFHVSPFIGPDTSKPKDPLVKYSLNESSLHYISTHSKVLSKLATFVCLPTQPLGLSKRVSVSEDEKLQSIKSVSSVASNDKQSGIVPFRLFSRNLPTQNSEYEDDSSFDRNKDRILNIFSDIPVLKSYFEDSFITIAFARKITTFILSDASETTTHLQQIEIIPPISFEQLPDASSKPLFFNIHDLFLGDKANSPSIKTCILSLDHLIAKRRWINSFDIITSENFLPYSECQWYKQIKDLILIGCINYIRRQREKIEEFEHTRAPASSEESFKFLMQLTNFELLGEIVMDIIYEWNDTQLCLNILQHAYSNLIGESSLKQRLHNQLEKIKVYSEIMNTLIRPDVNQLSNEESVKIGGCIEWKHWRDIKKQTQRMPQILVRHLSRKGEFQLAKRWGKIHNVPDPIYLHIARDHILFLFTMQEPDYSTAHLYSRPERPKVEIEADLVYYCNIGSYVTISPVLTGVNLVFYWEVLSKGAIQVLMNEFKETLTIGPVTSAHLNYQYRLVARDYYGFHLRTKWSILQLCEKRPDPLLISSYSHPLTSNQLHSRKLPFDEIVTQHGSEFVSREQTLEESYLKIRAGNDKLREMARQAFLEFSSEQPPEYLENYKPLKTH</sequence>
<dbReference type="GO" id="GO:0030496">
    <property type="term" value="C:midbody"/>
    <property type="evidence" value="ECO:0007669"/>
    <property type="project" value="TreeGrafter"/>
</dbReference>
<keyword evidence="2" id="KW-1185">Reference proteome</keyword>
<evidence type="ECO:0000313" key="1">
    <source>
        <dbReference type="EMBL" id="KAI6659198.1"/>
    </source>
</evidence>
<dbReference type="GO" id="GO:0032266">
    <property type="term" value="F:phosphatidylinositol-3-phosphate binding"/>
    <property type="evidence" value="ECO:0007669"/>
    <property type="project" value="InterPro"/>
</dbReference>
<dbReference type="GO" id="GO:0005765">
    <property type="term" value="C:lysosomal membrane"/>
    <property type="evidence" value="ECO:0007669"/>
    <property type="project" value="TreeGrafter"/>
</dbReference>
<proteinExistence type="predicted"/>
<accession>A0AAV7KEA3</accession>
<gene>
    <name evidence="1" type="ORF">LOD99_14872</name>
</gene>
<dbReference type="AlphaFoldDB" id="A0AAV7KEA3"/>
<dbReference type="EMBL" id="JAKMXF010000066">
    <property type="protein sequence ID" value="KAI6659198.1"/>
    <property type="molecule type" value="Genomic_DNA"/>
</dbReference>
<name>A0AAV7KEA3_9METZ</name>
<dbReference type="InterPro" id="IPR028730">
    <property type="entry name" value="ZFYVE26"/>
</dbReference>